<dbReference type="Proteomes" id="UP001304671">
    <property type="component" value="Unassembled WGS sequence"/>
</dbReference>
<comment type="caution">
    <text evidence="1">The sequence shown here is derived from an EMBL/GenBank/DDBJ whole genome shotgun (WGS) entry which is preliminary data.</text>
</comment>
<dbReference type="Pfam" id="PF12306">
    <property type="entry name" value="PixA"/>
    <property type="match status" value="1"/>
</dbReference>
<dbReference type="InterPro" id="IPR038712">
    <property type="entry name" value="PixA-like_sf"/>
</dbReference>
<keyword evidence="2" id="KW-1185">Reference proteome</keyword>
<name>A0ABU5QNS8_9BACT</name>
<evidence type="ECO:0000313" key="2">
    <source>
        <dbReference type="Proteomes" id="UP001304671"/>
    </source>
</evidence>
<organism evidence="1 2">
    <name type="scientific">Arcicella aquatica</name>
    <dbReference type="NCBI Taxonomy" id="217141"/>
    <lineage>
        <taxon>Bacteria</taxon>
        <taxon>Pseudomonadati</taxon>
        <taxon>Bacteroidota</taxon>
        <taxon>Cytophagia</taxon>
        <taxon>Cytophagales</taxon>
        <taxon>Flectobacillaceae</taxon>
        <taxon>Arcicella</taxon>
    </lineage>
</organism>
<sequence length="176" mass="19932">MAKNKIINVNIIIDTTRLMRDFKSPSKDQNNPTGIGHNYQYMVVSEGTNINGQGTGDLSFTAVQGDVVRFYAVSEYNNYDNPVILYNLFKFGGVDVFNNPNFELQQFSNVSTVAPKTFNPLTLQSGVTQNFWFAQNTVNQKGTENYGLRFALYNYDDSNNLILYGYFAWDPTIIAK</sequence>
<reference evidence="1 2" key="1">
    <citation type="submission" date="2023-12" db="EMBL/GenBank/DDBJ databases">
        <title>Novel species of the genus Arcicella isolated from rivers.</title>
        <authorList>
            <person name="Lu H."/>
        </authorList>
    </citation>
    <scope>NUCLEOTIDE SEQUENCE [LARGE SCALE GENOMIC DNA]</scope>
    <source>
        <strain evidence="1 2">LMG 21963</strain>
    </source>
</reference>
<dbReference type="RefSeq" id="WP_323250035.1">
    <property type="nucleotide sequence ID" value="NZ_JAYFUL010000020.1"/>
</dbReference>
<protein>
    <submittedName>
        <fullName evidence="1">Inclusion body family protein</fullName>
    </submittedName>
</protein>
<accession>A0ABU5QNS8</accession>
<dbReference type="Gene3D" id="2.60.40.3910">
    <property type="entry name" value="Inclusion body protein"/>
    <property type="match status" value="1"/>
</dbReference>
<gene>
    <name evidence="1" type="ORF">VB264_13120</name>
</gene>
<dbReference type="EMBL" id="JAYFUL010000020">
    <property type="protein sequence ID" value="MEA5258731.1"/>
    <property type="molecule type" value="Genomic_DNA"/>
</dbReference>
<evidence type="ECO:0000313" key="1">
    <source>
        <dbReference type="EMBL" id="MEA5258731.1"/>
    </source>
</evidence>
<dbReference type="InterPro" id="IPR021087">
    <property type="entry name" value="Uncharacterised_PixA/AidA"/>
</dbReference>
<proteinExistence type="predicted"/>